<feature type="signal peptide" evidence="5">
    <location>
        <begin position="1"/>
        <end position="15"/>
    </location>
</feature>
<dbReference type="CDD" id="cd00590">
    <property type="entry name" value="RRM_SF"/>
    <property type="match status" value="1"/>
</dbReference>
<dbReference type="InterPro" id="IPR019734">
    <property type="entry name" value="TPR_rpt"/>
</dbReference>
<evidence type="ECO:0000313" key="7">
    <source>
        <dbReference type="EMBL" id="CAJ1388379.1"/>
    </source>
</evidence>
<dbReference type="SUPFAM" id="SSF54928">
    <property type="entry name" value="RNA-binding domain, RBD"/>
    <property type="match status" value="1"/>
</dbReference>
<dbReference type="PROSITE" id="PS50102">
    <property type="entry name" value="RRM"/>
    <property type="match status" value="1"/>
</dbReference>
<keyword evidence="2 4" id="KW-0802">TPR repeat</keyword>
<evidence type="ECO:0000256" key="2">
    <source>
        <dbReference type="ARBA" id="ARBA00022803"/>
    </source>
</evidence>
<accession>A0AA36N2N9</accession>
<name>A0AA36N2N9_9DINO</name>
<dbReference type="GO" id="GO:0003723">
    <property type="term" value="F:RNA binding"/>
    <property type="evidence" value="ECO:0007669"/>
    <property type="project" value="UniProtKB-UniRule"/>
</dbReference>
<dbReference type="Pfam" id="PF07719">
    <property type="entry name" value="TPR_2"/>
    <property type="match status" value="1"/>
</dbReference>
<keyword evidence="1" id="KW-0677">Repeat</keyword>
<dbReference type="InterPro" id="IPR011990">
    <property type="entry name" value="TPR-like_helical_dom_sf"/>
</dbReference>
<dbReference type="InterPro" id="IPR029063">
    <property type="entry name" value="SAM-dependent_MTases_sf"/>
</dbReference>
<protein>
    <recommendedName>
        <fullName evidence="6">RRM domain-containing protein</fullName>
    </recommendedName>
</protein>
<evidence type="ECO:0000259" key="6">
    <source>
        <dbReference type="PROSITE" id="PS50102"/>
    </source>
</evidence>
<keyword evidence="5" id="KW-0732">Signal</keyword>
<dbReference type="Gene3D" id="3.40.50.150">
    <property type="entry name" value="Vaccinia Virus protein VP39"/>
    <property type="match status" value="1"/>
</dbReference>
<sequence length="700" mass="76717">MGAAVGLALASVVWAQDAGDAASWSALGRSLRREQRPAEAEAALRRALQLSPQAEDENLLGLLLFEQQRPEEAAESFRAAIARNPGDAQVYSNLAVALSELGRSEEAIASCRLGLARSKSVKAQNFLGELLLGSGRIEEAMQIFRESWAMAPAEPETNHQLGSVLMLRSAFAEAVPHLLQALQHRGEDKSLWSLLGYAYELDDKDAQAETLFRAMLNTSFKEAALWRLSRLARVRGEGEAAEKLLREVLELGSKEAPRYRRELGSALFIQGREAEAEAEWLGSLEELRKAGLSLVHFNSNFEFSETRYQEARAAEDAAFRHHVGQGPLLEMLRAVRRRENTSDWLLTWARESAGRFRGARLVSYGVTYFQAWREVCEQAPVQAALSADAPSAVVVGSALGYQCAFALALGFSRCVGYDLLCDSMVAESQKMAEESGLSDRIQFHCGDASAAGELQQAALVWMNDDSFPRESLRALRAAARSAVLVSYRAPEIEEPHWRWAAVLKAKVSWNEDQFLHILTPGTEMSVRGTYGKGYGGYGKGWGKGYGFDPWGKGMMMGAYGGMMMPPMFGLKGKGKGKGKSPLKVVWHQSILPSLPRHLRSAEAAAAAALRLRREENQPLDPAKKVWIGNIPEGATWKELQTLVDEVAKSKWVEIFRGKGKGTAAVVYATPEEASEAVSKLNGLSLGGQSIVVDSWEKGTK</sequence>
<dbReference type="GO" id="GO:0005789">
    <property type="term" value="C:endoplasmic reticulum membrane"/>
    <property type="evidence" value="ECO:0007669"/>
    <property type="project" value="TreeGrafter"/>
</dbReference>
<dbReference type="SUPFAM" id="SSF53335">
    <property type="entry name" value="S-adenosyl-L-methionine-dependent methyltransferases"/>
    <property type="match status" value="1"/>
</dbReference>
<dbReference type="InterPro" id="IPR035979">
    <property type="entry name" value="RBD_domain_sf"/>
</dbReference>
<dbReference type="GO" id="GO:0000030">
    <property type="term" value="F:mannosyltransferase activity"/>
    <property type="evidence" value="ECO:0007669"/>
    <property type="project" value="TreeGrafter"/>
</dbReference>
<evidence type="ECO:0000256" key="1">
    <source>
        <dbReference type="ARBA" id="ARBA00022737"/>
    </source>
</evidence>
<feature type="chain" id="PRO_5041373018" description="RRM domain-containing protein" evidence="5">
    <location>
        <begin position="16"/>
        <end position="700"/>
    </location>
</feature>
<dbReference type="Gene3D" id="3.30.70.330">
    <property type="match status" value="1"/>
</dbReference>
<feature type="repeat" description="TPR" evidence="4">
    <location>
        <begin position="21"/>
        <end position="54"/>
    </location>
</feature>
<keyword evidence="8" id="KW-1185">Reference proteome</keyword>
<keyword evidence="3" id="KW-0694">RNA-binding</keyword>
<dbReference type="Pfam" id="PF13432">
    <property type="entry name" value="TPR_16"/>
    <property type="match status" value="2"/>
</dbReference>
<dbReference type="SUPFAM" id="SSF48452">
    <property type="entry name" value="TPR-like"/>
    <property type="match status" value="1"/>
</dbReference>
<dbReference type="InterPro" id="IPR000504">
    <property type="entry name" value="RRM_dom"/>
</dbReference>
<feature type="domain" description="RRM" evidence="6">
    <location>
        <begin position="623"/>
        <end position="697"/>
    </location>
</feature>
<dbReference type="AlphaFoldDB" id="A0AA36N2N9"/>
<feature type="repeat" description="TPR" evidence="4">
    <location>
        <begin position="121"/>
        <end position="154"/>
    </location>
</feature>
<proteinExistence type="predicted"/>
<dbReference type="Gene3D" id="1.25.40.10">
    <property type="entry name" value="Tetratricopeptide repeat domain"/>
    <property type="match status" value="2"/>
</dbReference>
<dbReference type="EMBL" id="CAUJNA010001680">
    <property type="protein sequence ID" value="CAJ1388379.1"/>
    <property type="molecule type" value="Genomic_DNA"/>
</dbReference>
<comment type="caution">
    <text evidence="7">The sequence shown here is derived from an EMBL/GenBank/DDBJ whole genome shotgun (WGS) entry which is preliminary data.</text>
</comment>
<evidence type="ECO:0000256" key="3">
    <source>
        <dbReference type="PROSITE-ProRule" id="PRU00176"/>
    </source>
</evidence>
<dbReference type="PANTHER" id="PTHR44216">
    <property type="entry name" value="PROTEIN O-MANNOSYL-TRANSFERASE TMTC2"/>
    <property type="match status" value="1"/>
</dbReference>
<evidence type="ECO:0000256" key="4">
    <source>
        <dbReference type="PROSITE-ProRule" id="PRU00339"/>
    </source>
</evidence>
<dbReference type="Proteomes" id="UP001178507">
    <property type="component" value="Unassembled WGS sequence"/>
</dbReference>
<dbReference type="SMART" id="SM00028">
    <property type="entry name" value="TPR"/>
    <property type="match status" value="6"/>
</dbReference>
<dbReference type="InterPro" id="IPR013105">
    <property type="entry name" value="TPR_2"/>
</dbReference>
<organism evidence="7 8">
    <name type="scientific">Effrenium voratum</name>
    <dbReference type="NCBI Taxonomy" id="2562239"/>
    <lineage>
        <taxon>Eukaryota</taxon>
        <taxon>Sar</taxon>
        <taxon>Alveolata</taxon>
        <taxon>Dinophyceae</taxon>
        <taxon>Suessiales</taxon>
        <taxon>Symbiodiniaceae</taxon>
        <taxon>Effrenium</taxon>
    </lineage>
</organism>
<dbReference type="SMART" id="SM00360">
    <property type="entry name" value="RRM"/>
    <property type="match status" value="1"/>
</dbReference>
<dbReference type="PANTHER" id="PTHR44216:SF3">
    <property type="entry name" value="PROTEIN O-MANNOSYL-TRANSFERASE TMTC2"/>
    <property type="match status" value="1"/>
</dbReference>
<dbReference type="InterPro" id="IPR052384">
    <property type="entry name" value="TMTC_O-mannosyltransferase"/>
</dbReference>
<dbReference type="InterPro" id="IPR012677">
    <property type="entry name" value="Nucleotide-bd_a/b_plait_sf"/>
</dbReference>
<reference evidence="7" key="1">
    <citation type="submission" date="2023-08" db="EMBL/GenBank/DDBJ databases">
        <authorList>
            <person name="Chen Y."/>
            <person name="Shah S."/>
            <person name="Dougan E. K."/>
            <person name="Thang M."/>
            <person name="Chan C."/>
        </authorList>
    </citation>
    <scope>NUCLEOTIDE SEQUENCE</scope>
</reference>
<gene>
    <name evidence="7" type="ORF">EVOR1521_LOCUS14264</name>
</gene>
<evidence type="ECO:0000256" key="5">
    <source>
        <dbReference type="SAM" id="SignalP"/>
    </source>
</evidence>
<dbReference type="Pfam" id="PF00076">
    <property type="entry name" value="RRM_1"/>
    <property type="match status" value="1"/>
</dbReference>
<evidence type="ECO:0000313" key="8">
    <source>
        <dbReference type="Proteomes" id="UP001178507"/>
    </source>
</evidence>
<dbReference type="PROSITE" id="PS50005">
    <property type="entry name" value="TPR"/>
    <property type="match status" value="2"/>
</dbReference>
<dbReference type="GO" id="GO:0035269">
    <property type="term" value="P:protein O-linked glycosylation via mannose"/>
    <property type="evidence" value="ECO:0007669"/>
    <property type="project" value="TreeGrafter"/>
</dbReference>